<gene>
    <name evidence="2" type="ORF">D1013_19460</name>
</gene>
<dbReference type="SUPFAM" id="SSF51735">
    <property type="entry name" value="NAD(P)-binding Rossmann-fold domains"/>
    <property type="match status" value="1"/>
</dbReference>
<dbReference type="Pfam" id="PF01370">
    <property type="entry name" value="Epimerase"/>
    <property type="match status" value="1"/>
</dbReference>
<dbReference type="KEGG" id="emar:D1013_19460"/>
<dbReference type="Proteomes" id="UP000276309">
    <property type="component" value="Chromosome"/>
</dbReference>
<protein>
    <submittedName>
        <fullName evidence="2">NAD-dependent epimerase/dehydratase family protein</fullName>
    </submittedName>
</protein>
<organism evidence="2 3">
    <name type="scientific">Euzebyella marina</name>
    <dbReference type="NCBI Taxonomy" id="1761453"/>
    <lineage>
        <taxon>Bacteria</taxon>
        <taxon>Pseudomonadati</taxon>
        <taxon>Bacteroidota</taxon>
        <taxon>Flavobacteriia</taxon>
        <taxon>Flavobacteriales</taxon>
        <taxon>Flavobacteriaceae</taxon>
        <taxon>Euzebyella</taxon>
    </lineage>
</organism>
<dbReference type="GO" id="GO:0005737">
    <property type="term" value="C:cytoplasm"/>
    <property type="evidence" value="ECO:0007669"/>
    <property type="project" value="TreeGrafter"/>
</dbReference>
<dbReference type="Gene3D" id="3.40.50.720">
    <property type="entry name" value="NAD(P)-binding Rossmann-like Domain"/>
    <property type="match status" value="1"/>
</dbReference>
<dbReference type="EMBL" id="CP032050">
    <property type="protein sequence ID" value="AYN69406.1"/>
    <property type="molecule type" value="Genomic_DNA"/>
</dbReference>
<name>A0A3G2LAV9_9FLAO</name>
<dbReference type="AlphaFoldDB" id="A0A3G2LAV9"/>
<evidence type="ECO:0000313" key="2">
    <source>
        <dbReference type="EMBL" id="AYN69406.1"/>
    </source>
</evidence>
<evidence type="ECO:0000259" key="1">
    <source>
        <dbReference type="Pfam" id="PF01370"/>
    </source>
</evidence>
<dbReference type="OrthoDB" id="596910at2"/>
<dbReference type="RefSeq" id="WP_121850412.1">
    <property type="nucleotide sequence ID" value="NZ_CP032050.1"/>
</dbReference>
<accession>A0A3G2LAV9</accession>
<dbReference type="InterPro" id="IPR051783">
    <property type="entry name" value="NAD(P)-dependent_oxidoreduct"/>
</dbReference>
<sequence length="335" mass="37970">MILVTGGTGLVGAHLLLRLTKENDSVRAIRRKESDLEQVKKVFSYYENDVATLFNKIQWIEADVTDIPALETAFDGIDLVYHAAALISFDPADYKKLYKANTEGTANIVNLCIAKKIRKLCYVSTIGAIGKSLKGKNADENNAWTSQDANVYALTKHAAEMEVWRGSQEGLEVVIVNPGVIIGPGFWETGSGSLFKIASKQHQFYPPGGTGFIIVDDVIEMMVGLMNSDIKNERFIAVAENLTYLEILTRITKAMNLKPPFKELKKWQLEIGRWFDWLRNLFIKSGRRITKNSVRSLHNRELYQNEKIKERMGFQFQPLDPLISFCSRKFLEENP</sequence>
<evidence type="ECO:0000313" key="3">
    <source>
        <dbReference type="Proteomes" id="UP000276309"/>
    </source>
</evidence>
<proteinExistence type="predicted"/>
<dbReference type="InterPro" id="IPR001509">
    <property type="entry name" value="Epimerase_deHydtase"/>
</dbReference>
<dbReference type="PANTHER" id="PTHR48079">
    <property type="entry name" value="PROTEIN YEEZ"/>
    <property type="match status" value="1"/>
</dbReference>
<reference evidence="2 3" key="1">
    <citation type="submission" date="2018-08" db="EMBL/GenBank/DDBJ databases">
        <title>The reduced genetic potential of extracellular carbohydrate catabolism in Euzebyella marina RN62, a Flavobacteriia bacterium isolated from the hadal water.</title>
        <authorList>
            <person name="Xue C."/>
        </authorList>
    </citation>
    <scope>NUCLEOTIDE SEQUENCE [LARGE SCALE GENOMIC DNA]</scope>
    <source>
        <strain evidence="2 3">RN62</strain>
    </source>
</reference>
<feature type="domain" description="NAD-dependent epimerase/dehydratase" evidence="1">
    <location>
        <begin position="2"/>
        <end position="228"/>
    </location>
</feature>
<dbReference type="PANTHER" id="PTHR48079:SF6">
    <property type="entry name" value="NAD(P)-BINDING DOMAIN-CONTAINING PROTEIN-RELATED"/>
    <property type="match status" value="1"/>
</dbReference>
<keyword evidence="3" id="KW-1185">Reference proteome</keyword>
<dbReference type="InterPro" id="IPR036291">
    <property type="entry name" value="NAD(P)-bd_dom_sf"/>
</dbReference>
<dbReference type="GO" id="GO:0004029">
    <property type="term" value="F:aldehyde dehydrogenase (NAD+) activity"/>
    <property type="evidence" value="ECO:0007669"/>
    <property type="project" value="TreeGrafter"/>
</dbReference>